<protein>
    <recommendedName>
        <fullName evidence="1">Transglycosylase SLT domain-containing protein</fullName>
    </recommendedName>
</protein>
<dbReference type="Pfam" id="PF01464">
    <property type="entry name" value="SLT"/>
    <property type="match status" value="1"/>
</dbReference>
<feature type="domain" description="Transglycosylase SLT" evidence="1">
    <location>
        <begin position="469"/>
        <end position="577"/>
    </location>
</feature>
<dbReference type="EMBL" id="AP027059">
    <property type="protein sequence ID" value="BDU50208.1"/>
    <property type="molecule type" value="Genomic_DNA"/>
</dbReference>
<dbReference type="Proteomes" id="UP001321582">
    <property type="component" value="Chromosome"/>
</dbReference>
<dbReference type="SUPFAM" id="SSF48452">
    <property type="entry name" value="TPR-like"/>
    <property type="match status" value="1"/>
</dbReference>
<reference evidence="2 3" key="1">
    <citation type="submission" date="2022-11" db="EMBL/GenBank/DDBJ databases">
        <title>Haliovirga abyssi gen. nov., sp. nov., a mesophilic fermentative bacterium isolated from the Iheya North hydrothermal field and the proposal of Haliovirgaceae fam. nov.</title>
        <authorList>
            <person name="Miyazaki U."/>
            <person name="Tame A."/>
            <person name="Miyazaki J."/>
            <person name="Takai K."/>
            <person name="Sawayama S."/>
            <person name="Kitajima M."/>
            <person name="Okamoto A."/>
            <person name="Nakagawa S."/>
        </authorList>
    </citation>
    <scope>NUCLEOTIDE SEQUENCE [LARGE SCALE GENOMIC DNA]</scope>
    <source>
        <strain evidence="2 3">IC12</strain>
    </source>
</reference>
<sequence length="603" mass="72767">MKYILISIFIIFNINIYAININDYVIFSKAEKLYESNKFDVSETLLENLFKNYSDSNLIKSTYPHYFLGKILFQKKDYKNAIKYLKQTTYHKYEVYFLLGKSYSNINKDLSLSYYSKLFSKKYNSKKVKYEKLALQDLALSSNKYKNIYQIKYLHNFKNIKKLSYNQLIDISDFFFSVGKYNYSKKLYKFAEKLKPTNSLEIKIIKTLFSKKEYPNTILYANNILKNNIYKSKIYYYIGSSYRRVGKLDKAILYLKKVKITSLLPKVNYIIGKLYYFEHKYDKSLKYLNLSNYLEAYGYKLKIYSKLKNSKEYYIVLNEMLKKSLYSDLSAEYRYKTYLKTKEKKYIEEIIKYNYNSYYYELAKNILEKQHIKKKYNLEDKLKTYSHLILKLNAIADLDFYEGCLIEINQFKFNKNEGVLKNYLKVKYLEKSNFYHLALKQSYKYYYSFSRYNEFTQYLYPKYYKEFVEYYASKSNLEPELIYSIIKQESNFKDDEISNSSAYGLMQLILPTAKSFQKNILYEDLLDPELNIKIGTKYLKLLYKKYNGNLIPIIASYNAGETNVNRWIKKHKKLTIDDIPFAETKNYVKKVLNNYYKYKELYR</sequence>
<dbReference type="PANTHER" id="PTHR37423">
    <property type="entry name" value="SOLUBLE LYTIC MUREIN TRANSGLYCOSYLASE-RELATED"/>
    <property type="match status" value="1"/>
</dbReference>
<gene>
    <name evidence="2" type="ORF">HLVA_07770</name>
</gene>
<proteinExistence type="predicted"/>
<dbReference type="InterPro" id="IPR011990">
    <property type="entry name" value="TPR-like_helical_dom_sf"/>
</dbReference>
<dbReference type="PANTHER" id="PTHR37423:SF2">
    <property type="entry name" value="MEMBRANE-BOUND LYTIC MUREIN TRANSGLYCOSYLASE C"/>
    <property type="match status" value="1"/>
</dbReference>
<evidence type="ECO:0000259" key="1">
    <source>
        <dbReference type="Pfam" id="PF01464"/>
    </source>
</evidence>
<dbReference type="CDD" id="cd13401">
    <property type="entry name" value="Slt70-like"/>
    <property type="match status" value="1"/>
</dbReference>
<dbReference type="RefSeq" id="WP_307905140.1">
    <property type="nucleotide sequence ID" value="NZ_AP027059.1"/>
</dbReference>
<keyword evidence="3" id="KW-1185">Reference proteome</keyword>
<dbReference type="KEGG" id="haby:HLVA_07770"/>
<dbReference type="Gene3D" id="1.25.40.10">
    <property type="entry name" value="Tetratricopeptide repeat domain"/>
    <property type="match status" value="2"/>
</dbReference>
<accession>A0AAU9D6N4</accession>
<dbReference type="InterPro" id="IPR023346">
    <property type="entry name" value="Lysozyme-like_dom_sf"/>
</dbReference>
<dbReference type="AlphaFoldDB" id="A0AAU9D6N4"/>
<organism evidence="2 3">
    <name type="scientific">Haliovirga abyssi</name>
    <dbReference type="NCBI Taxonomy" id="2996794"/>
    <lineage>
        <taxon>Bacteria</taxon>
        <taxon>Fusobacteriati</taxon>
        <taxon>Fusobacteriota</taxon>
        <taxon>Fusobacteriia</taxon>
        <taxon>Fusobacteriales</taxon>
        <taxon>Haliovirgaceae</taxon>
        <taxon>Haliovirga</taxon>
    </lineage>
</organism>
<evidence type="ECO:0000313" key="3">
    <source>
        <dbReference type="Proteomes" id="UP001321582"/>
    </source>
</evidence>
<dbReference type="Gene3D" id="1.10.530.10">
    <property type="match status" value="1"/>
</dbReference>
<dbReference type="InterPro" id="IPR008258">
    <property type="entry name" value="Transglycosylase_SLT_dom_1"/>
</dbReference>
<dbReference type="SUPFAM" id="SSF53955">
    <property type="entry name" value="Lysozyme-like"/>
    <property type="match status" value="1"/>
</dbReference>
<name>A0AAU9D6N4_9FUSO</name>
<evidence type="ECO:0000313" key="2">
    <source>
        <dbReference type="EMBL" id="BDU50208.1"/>
    </source>
</evidence>